<protein>
    <submittedName>
        <fullName evidence="1">Uncharacterized protein</fullName>
    </submittedName>
</protein>
<reference evidence="1 2" key="1">
    <citation type="journal article" date="2015" name="Genome Biol.">
        <title>Comparative genomics of Steinernema reveals deeply conserved gene regulatory networks.</title>
        <authorList>
            <person name="Dillman A.R."/>
            <person name="Macchietto M."/>
            <person name="Porter C.F."/>
            <person name="Rogers A."/>
            <person name="Williams B."/>
            <person name="Antoshechkin I."/>
            <person name="Lee M.M."/>
            <person name="Goodwin Z."/>
            <person name="Lu X."/>
            <person name="Lewis E.E."/>
            <person name="Goodrich-Blair H."/>
            <person name="Stock S.P."/>
            <person name="Adams B.J."/>
            <person name="Sternberg P.W."/>
            <person name="Mortazavi A."/>
        </authorList>
    </citation>
    <scope>NUCLEOTIDE SEQUENCE [LARGE SCALE GENOMIC DNA]</scope>
    <source>
        <strain evidence="1 2">ALL</strain>
    </source>
</reference>
<gene>
    <name evidence="1" type="ORF">L596_002622</name>
</gene>
<dbReference type="Proteomes" id="UP000298663">
    <property type="component" value="Unassembled WGS sequence"/>
</dbReference>
<proteinExistence type="predicted"/>
<keyword evidence="2" id="KW-1185">Reference proteome</keyword>
<reference evidence="1 2" key="2">
    <citation type="journal article" date="2019" name="G3 (Bethesda)">
        <title>Hybrid Assembly of the Genome of the Entomopathogenic Nematode Steinernema carpocapsae Identifies the X-Chromosome.</title>
        <authorList>
            <person name="Serra L."/>
            <person name="Macchietto M."/>
            <person name="Macias-Munoz A."/>
            <person name="McGill C.J."/>
            <person name="Rodriguez I.M."/>
            <person name="Rodriguez B."/>
            <person name="Murad R."/>
            <person name="Mortazavi A."/>
        </authorList>
    </citation>
    <scope>NUCLEOTIDE SEQUENCE [LARGE SCALE GENOMIC DNA]</scope>
    <source>
        <strain evidence="1 2">ALL</strain>
    </source>
</reference>
<name>A0A4U8UTR8_STECR</name>
<sequence>MLCHMVGLAQCSRSSVSVFSKLLLFISLYSSNLRFRSIGRLVNRRRMIHSSSLWPIVSQNDTTDRWLLQSSKTITFSPQPCFCDCDRYLKDLAS</sequence>
<evidence type="ECO:0000313" key="2">
    <source>
        <dbReference type="Proteomes" id="UP000298663"/>
    </source>
</evidence>
<organism evidence="1 2">
    <name type="scientific">Steinernema carpocapsae</name>
    <name type="common">Entomopathogenic nematode</name>
    <dbReference type="NCBI Taxonomy" id="34508"/>
    <lineage>
        <taxon>Eukaryota</taxon>
        <taxon>Metazoa</taxon>
        <taxon>Ecdysozoa</taxon>
        <taxon>Nematoda</taxon>
        <taxon>Chromadorea</taxon>
        <taxon>Rhabditida</taxon>
        <taxon>Tylenchina</taxon>
        <taxon>Panagrolaimomorpha</taxon>
        <taxon>Strongyloidoidea</taxon>
        <taxon>Steinernematidae</taxon>
        <taxon>Steinernema</taxon>
    </lineage>
</organism>
<evidence type="ECO:0000313" key="1">
    <source>
        <dbReference type="EMBL" id="TMS35168.1"/>
    </source>
</evidence>
<dbReference type="EMBL" id="AZBU02000001">
    <property type="protein sequence ID" value="TMS35168.1"/>
    <property type="molecule type" value="Genomic_DNA"/>
</dbReference>
<dbReference type="AlphaFoldDB" id="A0A4U8UTR8"/>
<comment type="caution">
    <text evidence="1">The sequence shown here is derived from an EMBL/GenBank/DDBJ whole genome shotgun (WGS) entry which is preliminary data.</text>
</comment>
<accession>A0A4U8UTR8</accession>